<dbReference type="InterPro" id="IPR001466">
    <property type="entry name" value="Beta-lactam-related"/>
</dbReference>
<protein>
    <submittedName>
        <fullName evidence="4">Beta-lactamase family protein</fullName>
    </submittedName>
</protein>
<dbReference type="AlphaFoldDB" id="F0XJB5"/>
<dbReference type="InterPro" id="IPR012338">
    <property type="entry name" value="Beta-lactam/transpept-like"/>
</dbReference>
<keyword evidence="2" id="KW-0732">Signal</keyword>
<dbReference type="HOGENOM" id="CLU_020027_1_3_1"/>
<name>F0XJB5_GROCL</name>
<dbReference type="Proteomes" id="UP000007796">
    <property type="component" value="Unassembled WGS sequence"/>
</dbReference>
<feature type="chain" id="PRO_5003264005" evidence="2">
    <location>
        <begin position="22"/>
        <end position="440"/>
    </location>
</feature>
<evidence type="ECO:0000256" key="1">
    <source>
        <dbReference type="ARBA" id="ARBA00022801"/>
    </source>
</evidence>
<dbReference type="OrthoDB" id="5946976at2759"/>
<dbReference type="GO" id="GO:0016787">
    <property type="term" value="F:hydrolase activity"/>
    <property type="evidence" value="ECO:0007669"/>
    <property type="project" value="UniProtKB-KW"/>
</dbReference>
<organism evidence="5">
    <name type="scientific">Grosmannia clavigera (strain kw1407 / UAMH 11150)</name>
    <name type="common">Blue stain fungus</name>
    <name type="synonym">Graphiocladiella clavigera</name>
    <dbReference type="NCBI Taxonomy" id="655863"/>
    <lineage>
        <taxon>Eukaryota</taxon>
        <taxon>Fungi</taxon>
        <taxon>Dikarya</taxon>
        <taxon>Ascomycota</taxon>
        <taxon>Pezizomycotina</taxon>
        <taxon>Sordariomycetes</taxon>
        <taxon>Sordariomycetidae</taxon>
        <taxon>Ophiostomatales</taxon>
        <taxon>Ophiostomataceae</taxon>
        <taxon>Leptographium</taxon>
    </lineage>
</organism>
<dbReference type="PANTHER" id="PTHR43283">
    <property type="entry name" value="BETA-LACTAMASE-RELATED"/>
    <property type="match status" value="1"/>
</dbReference>
<dbReference type="GeneID" id="25975258"/>
<feature type="signal peptide" evidence="2">
    <location>
        <begin position="1"/>
        <end position="21"/>
    </location>
</feature>
<dbReference type="SUPFAM" id="SSF56601">
    <property type="entry name" value="beta-lactamase/transpeptidase-like"/>
    <property type="match status" value="1"/>
</dbReference>
<reference evidence="4 5" key="1">
    <citation type="journal article" date="2011" name="Proc. Natl. Acad. Sci. U.S.A.">
        <title>Genome and transcriptome analyses of the mountain pine beetle-fungal symbiont Grosmannia clavigera, a lodgepole pine pathogen.</title>
        <authorList>
            <person name="DiGuistini S."/>
            <person name="Wang Y."/>
            <person name="Liao N.Y."/>
            <person name="Taylor G."/>
            <person name="Tanguay P."/>
            <person name="Feau N."/>
            <person name="Henrissat B."/>
            <person name="Chan S.K."/>
            <person name="Hesse-Orce U."/>
            <person name="Alamouti S.M."/>
            <person name="Tsui C.K.M."/>
            <person name="Docking R.T."/>
            <person name="Levasseur A."/>
            <person name="Haridas S."/>
            <person name="Robertson G."/>
            <person name="Birol I."/>
            <person name="Holt R.A."/>
            <person name="Marra M.A."/>
            <person name="Hamelin R.C."/>
            <person name="Hirst M."/>
            <person name="Jones S.J.M."/>
            <person name="Bohlmann J."/>
            <person name="Breuil C."/>
        </authorList>
    </citation>
    <scope>NUCLEOTIDE SEQUENCE [LARGE SCALE GENOMIC DNA]</scope>
    <source>
        <strain evidence="5">kw1407 / UAMH 11150</strain>
    </source>
</reference>
<dbReference type="InterPro" id="IPR050789">
    <property type="entry name" value="Diverse_Enzym_Activities"/>
</dbReference>
<keyword evidence="1" id="KW-0378">Hydrolase</keyword>
<gene>
    <name evidence="4" type="ORF">CMQ_2286</name>
</gene>
<accession>F0XJB5</accession>
<dbReference type="PANTHER" id="PTHR43283:SF11">
    <property type="entry name" value="BETA-LACTAMASE-RELATED DOMAIN-CONTAINING PROTEIN"/>
    <property type="match status" value="1"/>
</dbReference>
<dbReference type="STRING" id="655863.F0XJB5"/>
<dbReference type="Pfam" id="PF00144">
    <property type="entry name" value="Beta-lactamase"/>
    <property type="match status" value="1"/>
</dbReference>
<evidence type="ECO:0000313" key="4">
    <source>
        <dbReference type="EMBL" id="EFX02237.1"/>
    </source>
</evidence>
<dbReference type="InParanoid" id="F0XJB5"/>
<evidence type="ECO:0000313" key="5">
    <source>
        <dbReference type="Proteomes" id="UP000007796"/>
    </source>
</evidence>
<keyword evidence="5" id="KW-1185">Reference proteome</keyword>
<proteinExistence type="predicted"/>
<evidence type="ECO:0000256" key="2">
    <source>
        <dbReference type="SAM" id="SignalP"/>
    </source>
</evidence>
<dbReference type="Gene3D" id="3.40.710.10">
    <property type="entry name" value="DD-peptidase/beta-lactamase superfamily"/>
    <property type="match status" value="1"/>
</dbReference>
<dbReference type="RefSeq" id="XP_014171719.1">
    <property type="nucleotide sequence ID" value="XM_014316244.1"/>
</dbReference>
<sequence>MKLGTVQTVFSLIFSTPGATAYGVRSDELSYGTPESVGMSSQALAKMVSNLTAFTHAANYSKFSKYEVHPIQPGGAILVGRHGKIVSEFAFGNKSLYADGNGTILPSYEQEEATVDTIYDMASLTKLFTTIIALQQMDAGKMRLTDNVTTFIPGFGVNGKDNITIEMLLTHTSGFAPDPSPSLYSDSYSAYDERIDAIITQSLENAPGSIFLYSDLNFMTMMLVVQNITGKKLDQLVAEGITAPLGMASTFFNRNNVEGHKNPHYRRTAPTEFQIEILGSGEPDRPQPVRGSVHDENAWALEGVSGHAGLFSTVKDTARFCQMILNNGTYGYKRILSQQAVDLIFTNLNARFQDINSDHGAGFELDQFYTAGPLYTLLTASHTGYTGTSVVIDRGRDLFYLHFANRVHPTRNWSSNNIIRETLGYWVGNSLGLNLTLPAY</sequence>
<dbReference type="eggNOG" id="KOG1235">
    <property type="taxonomic scope" value="Eukaryota"/>
</dbReference>
<evidence type="ECO:0000259" key="3">
    <source>
        <dbReference type="Pfam" id="PF00144"/>
    </source>
</evidence>
<feature type="domain" description="Beta-lactamase-related" evidence="3">
    <location>
        <begin position="72"/>
        <end position="416"/>
    </location>
</feature>
<dbReference type="EMBL" id="GL629782">
    <property type="protein sequence ID" value="EFX02237.1"/>
    <property type="molecule type" value="Genomic_DNA"/>
</dbReference>